<proteinExistence type="predicted"/>
<keyword evidence="1" id="KW-0732">Signal</keyword>
<reference evidence="2" key="1">
    <citation type="submission" date="2022-10" db="EMBL/GenBank/DDBJ databases">
        <title>The complete genomes of actinobacterial strains from the NBC collection.</title>
        <authorList>
            <person name="Joergensen T.S."/>
            <person name="Alvarez Arevalo M."/>
            <person name="Sterndorff E.B."/>
            <person name="Faurdal D."/>
            <person name="Vuksanovic O."/>
            <person name="Mourched A.-S."/>
            <person name="Charusanti P."/>
            <person name="Shaw S."/>
            <person name="Blin K."/>
            <person name="Weber T."/>
        </authorList>
    </citation>
    <scope>NUCLEOTIDE SEQUENCE</scope>
    <source>
        <strain evidence="2">NBC_00256</strain>
    </source>
</reference>
<dbReference type="Proteomes" id="UP001432190">
    <property type="component" value="Chromosome"/>
</dbReference>
<sequence length="55" mass="5524">MRLVAALVGVIVILMSPAPADAAPAHRTFQVARTPGVDITVPAAVNLAAGGTFAR</sequence>
<accession>A0ABZ1S4E6</accession>
<feature type="signal peptide" evidence="1">
    <location>
        <begin position="1"/>
        <end position="22"/>
    </location>
</feature>
<dbReference type="RefSeq" id="WP_158610114.1">
    <property type="nucleotide sequence ID" value="NZ_CP108084.1"/>
</dbReference>
<feature type="chain" id="PRO_5045191528" evidence="1">
    <location>
        <begin position="23"/>
        <end position="55"/>
    </location>
</feature>
<gene>
    <name evidence="2" type="ORF">OG994_27050</name>
</gene>
<organism evidence="2 3">
    <name type="scientific">Micromonospora globbae</name>
    <dbReference type="NCBI Taxonomy" id="1894969"/>
    <lineage>
        <taxon>Bacteria</taxon>
        <taxon>Bacillati</taxon>
        <taxon>Actinomycetota</taxon>
        <taxon>Actinomycetes</taxon>
        <taxon>Micromonosporales</taxon>
        <taxon>Micromonosporaceae</taxon>
        <taxon>Micromonospora</taxon>
    </lineage>
</organism>
<name>A0ABZ1S4E6_9ACTN</name>
<dbReference type="EMBL" id="CP108084">
    <property type="protein sequence ID" value="WUP49171.1"/>
    <property type="molecule type" value="Genomic_DNA"/>
</dbReference>
<evidence type="ECO:0000256" key="1">
    <source>
        <dbReference type="SAM" id="SignalP"/>
    </source>
</evidence>
<evidence type="ECO:0000313" key="3">
    <source>
        <dbReference type="Proteomes" id="UP001432190"/>
    </source>
</evidence>
<evidence type="ECO:0000313" key="2">
    <source>
        <dbReference type="EMBL" id="WUP49171.1"/>
    </source>
</evidence>
<protein>
    <submittedName>
        <fullName evidence="2">Uncharacterized protein</fullName>
    </submittedName>
</protein>
<keyword evidence="3" id="KW-1185">Reference proteome</keyword>